<dbReference type="OrthoDB" id="9803988at2"/>
<feature type="domain" description="Solute-binding protein family 5" evidence="3">
    <location>
        <begin position="102"/>
        <end position="513"/>
    </location>
</feature>
<protein>
    <submittedName>
        <fullName evidence="4">ABC transporter substrate-binding protein</fullName>
    </submittedName>
</protein>
<dbReference type="GO" id="GO:0015833">
    <property type="term" value="P:peptide transport"/>
    <property type="evidence" value="ECO:0007669"/>
    <property type="project" value="TreeGrafter"/>
</dbReference>
<evidence type="ECO:0000259" key="3">
    <source>
        <dbReference type="Pfam" id="PF00496"/>
    </source>
</evidence>
<organism evidence="4 5">
    <name type="scientific">Pulveribacter suum</name>
    <dbReference type="NCBI Taxonomy" id="2116657"/>
    <lineage>
        <taxon>Bacteria</taxon>
        <taxon>Pseudomonadati</taxon>
        <taxon>Pseudomonadota</taxon>
        <taxon>Betaproteobacteria</taxon>
        <taxon>Burkholderiales</taxon>
        <taxon>Comamonadaceae</taxon>
        <taxon>Pulveribacter</taxon>
    </lineage>
</organism>
<dbReference type="PIRSF" id="PIRSF002741">
    <property type="entry name" value="MppA"/>
    <property type="match status" value="1"/>
</dbReference>
<dbReference type="GO" id="GO:0043190">
    <property type="term" value="C:ATP-binding cassette (ABC) transporter complex"/>
    <property type="evidence" value="ECO:0007669"/>
    <property type="project" value="InterPro"/>
</dbReference>
<dbReference type="PANTHER" id="PTHR30290">
    <property type="entry name" value="PERIPLASMIC BINDING COMPONENT OF ABC TRANSPORTER"/>
    <property type="match status" value="1"/>
</dbReference>
<dbReference type="CDD" id="cd08497">
    <property type="entry name" value="MbnE-like"/>
    <property type="match status" value="1"/>
</dbReference>
<gene>
    <name evidence="4" type="ORF">C7H73_08395</name>
</gene>
<name>A0A2P1NKW9_9BURK</name>
<evidence type="ECO:0000256" key="1">
    <source>
        <dbReference type="ARBA" id="ARBA00022729"/>
    </source>
</evidence>
<dbReference type="Gene3D" id="3.40.190.10">
    <property type="entry name" value="Periplasmic binding protein-like II"/>
    <property type="match status" value="1"/>
</dbReference>
<dbReference type="Pfam" id="PF00496">
    <property type="entry name" value="SBP_bac_5"/>
    <property type="match status" value="1"/>
</dbReference>
<evidence type="ECO:0000313" key="5">
    <source>
        <dbReference type="Proteomes" id="UP000241829"/>
    </source>
</evidence>
<dbReference type="Proteomes" id="UP000241829">
    <property type="component" value="Chromosome"/>
</dbReference>
<dbReference type="InterPro" id="IPR030678">
    <property type="entry name" value="Peptide/Ni-bd"/>
</dbReference>
<dbReference type="PANTHER" id="PTHR30290:SF64">
    <property type="entry name" value="ABC TRANSPORTER PERIPLASMIC BINDING PROTEIN"/>
    <property type="match status" value="1"/>
</dbReference>
<feature type="chain" id="PRO_5015123518" evidence="2">
    <location>
        <begin position="23"/>
        <end position="605"/>
    </location>
</feature>
<dbReference type="GO" id="GO:0042884">
    <property type="term" value="P:microcin transport"/>
    <property type="evidence" value="ECO:0007669"/>
    <property type="project" value="TreeGrafter"/>
</dbReference>
<dbReference type="AlphaFoldDB" id="A0A2P1NKW9"/>
<dbReference type="KEGG" id="melm:C7H73_08395"/>
<dbReference type="GO" id="GO:1904680">
    <property type="term" value="F:peptide transmembrane transporter activity"/>
    <property type="evidence" value="ECO:0007669"/>
    <property type="project" value="TreeGrafter"/>
</dbReference>
<feature type="signal peptide" evidence="2">
    <location>
        <begin position="1"/>
        <end position="22"/>
    </location>
</feature>
<dbReference type="SUPFAM" id="SSF53850">
    <property type="entry name" value="Periplasmic binding protein-like II"/>
    <property type="match status" value="1"/>
</dbReference>
<dbReference type="GO" id="GO:0030288">
    <property type="term" value="C:outer membrane-bounded periplasmic space"/>
    <property type="evidence" value="ECO:0007669"/>
    <property type="project" value="TreeGrafter"/>
</dbReference>
<keyword evidence="5" id="KW-1185">Reference proteome</keyword>
<dbReference type="InterPro" id="IPR000914">
    <property type="entry name" value="SBP_5_dom"/>
</dbReference>
<proteinExistence type="predicted"/>
<dbReference type="RefSeq" id="WP_106846225.1">
    <property type="nucleotide sequence ID" value="NZ_CP027792.1"/>
</dbReference>
<keyword evidence="1 2" id="KW-0732">Signal</keyword>
<reference evidence="5" key="1">
    <citation type="submission" date="2018-03" db="EMBL/GenBank/DDBJ databases">
        <title>Genome sequencing of Melaminivora sp. strain SC2-7.</title>
        <authorList>
            <person name="Kim S.-J."/>
            <person name="Heo J."/>
            <person name="Ahn J.-H."/>
            <person name="Kwon S.-W."/>
        </authorList>
    </citation>
    <scope>NUCLEOTIDE SEQUENCE [LARGE SCALE GENOMIC DNA]</scope>
    <source>
        <strain evidence="5">SC2-7</strain>
    </source>
</reference>
<dbReference type="InterPro" id="IPR039424">
    <property type="entry name" value="SBP_5"/>
</dbReference>
<sequence>MRYWLTCSVLTCALLAAPAAWGAHAYALWGDPQLPADFTHLPYVNPGAPKGGELRLVSNLRVSTFDKYNPFTIRGNAPAYLSQLMFDTLLAGSMDETATGYGLLAEDVSVAPDGLSATFRLRREARFHNGKPVLAADVKHSFDTLMGPFTSPGYKTMLVDVAGVDVLDERTVRYRFAKPNRELPLTVGGLPVFSRDWGVDAQGQPKPFDQVVMDIPIGSGPYRIGPVNFGKDITYVRDAQYWARELPVRRGMANFDRILVKIYRDSTARLEALKAGEFDLMRFFSAGDWARRVNGKKFDSGELVKGEFANKLPLGFQSFVLNTRRPQLEDRRVREALGLAFDFEWMSRRLFYGAYQRVRGLFGNTLCETHGEPTPEELALLAPYRAQLPASVFGPMAEPPRTEGATTLRDNLRRAQALLKDAGWEYRDGALRNAAGAPLVLEYLESNEAGMRTVASWMRNLEKLGVTMKFRAVDFALYQQRLQKFDFDITTIAYQGTNNPGQEFADLFGSQAADQEDSGNFPGVKNPAVDAAIAAMVSATTREQMLPACHALDRIIAHEHYLIPQWSAGTHRMAYNDWRLARPEVVPPYSPGEMWAVETWWSKKP</sequence>
<evidence type="ECO:0000313" key="4">
    <source>
        <dbReference type="EMBL" id="AVP57673.1"/>
    </source>
</evidence>
<accession>A0A2P1NKW9</accession>
<evidence type="ECO:0000256" key="2">
    <source>
        <dbReference type="SAM" id="SignalP"/>
    </source>
</evidence>
<dbReference type="EMBL" id="CP027792">
    <property type="protein sequence ID" value="AVP57673.1"/>
    <property type="molecule type" value="Genomic_DNA"/>
</dbReference>
<dbReference type="Gene3D" id="3.10.105.10">
    <property type="entry name" value="Dipeptide-binding Protein, Domain 3"/>
    <property type="match status" value="1"/>
</dbReference>